<accession>A0A7X5YH36</accession>
<evidence type="ECO:0000313" key="2">
    <source>
        <dbReference type="Proteomes" id="UP000576368"/>
    </source>
</evidence>
<gene>
    <name evidence="1" type="ORF">GGR15_004444</name>
</gene>
<dbReference type="Proteomes" id="UP000576368">
    <property type="component" value="Unassembled WGS sequence"/>
</dbReference>
<dbReference type="EMBL" id="JAATLI010000023">
    <property type="protein sequence ID" value="NJC20781.1"/>
    <property type="molecule type" value="Genomic_DNA"/>
</dbReference>
<name>A0A7X5YH36_9BACT</name>
<dbReference type="RefSeq" id="WP_168044612.1">
    <property type="nucleotide sequence ID" value="NZ_BMPA01000023.1"/>
</dbReference>
<protein>
    <submittedName>
        <fullName evidence="1">Uncharacterized protein</fullName>
    </submittedName>
</protein>
<dbReference type="GeneID" id="86891370"/>
<sequence length="78" mass="8710">MPVPTSTTLCHLLPDQIESIAGCRIMYFFAGEGMIAAKGKVGITDNDYRISATCYHFRETHCQVTDYTFLCGIRNSNN</sequence>
<evidence type="ECO:0000313" key="1">
    <source>
        <dbReference type="EMBL" id="NJC20781.1"/>
    </source>
</evidence>
<organism evidence="1 2">
    <name type="scientific">Butyricimonas paravirosa</name>
    <dbReference type="NCBI Taxonomy" id="1472417"/>
    <lineage>
        <taxon>Bacteria</taxon>
        <taxon>Pseudomonadati</taxon>
        <taxon>Bacteroidota</taxon>
        <taxon>Bacteroidia</taxon>
        <taxon>Bacteroidales</taxon>
        <taxon>Odoribacteraceae</taxon>
        <taxon>Butyricimonas</taxon>
    </lineage>
</organism>
<reference evidence="1 2" key="1">
    <citation type="submission" date="2020-03" db="EMBL/GenBank/DDBJ databases">
        <title>Genomic Encyclopedia of Type Strains, Phase IV (KMG-IV): sequencing the most valuable type-strain genomes for metagenomic binning, comparative biology and taxonomic classification.</title>
        <authorList>
            <person name="Goeker M."/>
        </authorList>
    </citation>
    <scope>NUCLEOTIDE SEQUENCE [LARGE SCALE GENOMIC DNA]</scope>
    <source>
        <strain evidence="1 2">DSM 105722</strain>
    </source>
</reference>
<comment type="caution">
    <text evidence="1">The sequence shown here is derived from an EMBL/GenBank/DDBJ whole genome shotgun (WGS) entry which is preliminary data.</text>
</comment>
<dbReference type="AlphaFoldDB" id="A0A7X5YH36"/>
<proteinExistence type="predicted"/>